<dbReference type="InterPro" id="IPR001360">
    <property type="entry name" value="Glyco_hydro_1"/>
</dbReference>
<evidence type="ECO:0000313" key="4">
    <source>
        <dbReference type="Proteomes" id="UP001141253"/>
    </source>
</evidence>
<protein>
    <recommendedName>
        <fullName evidence="5">Beta-glucosidase</fullName>
    </recommendedName>
</protein>
<dbReference type="InterPro" id="IPR017853">
    <property type="entry name" value="GH"/>
</dbReference>
<accession>A0ABQ8ZN14</accession>
<dbReference type="Gene3D" id="3.20.20.80">
    <property type="entry name" value="Glycosidases"/>
    <property type="match status" value="2"/>
</dbReference>
<sequence>MGLDSFRFSISWSRVLPKGKISGGVNPLGVRFYNNLINELLANGDHHPISTYLAHWCTFNEPYSFSSNGYNSGTYAPGRCSHYVGNCTHGNSGTEPYIVAHNLILGHAAAVKLYREKYQASQKGIIGITIVTHWFIPKSPKSEEDIKAAYRILDFLFGW</sequence>
<name>A0ABQ8ZN14_9ROSI</name>
<reference evidence="3" key="1">
    <citation type="submission" date="2022-10" db="EMBL/GenBank/DDBJ databases">
        <authorList>
            <person name="Hyden B.L."/>
            <person name="Feng K."/>
            <person name="Yates T."/>
            <person name="Jawdy S."/>
            <person name="Smart L.B."/>
            <person name="Muchero W."/>
        </authorList>
    </citation>
    <scope>NUCLEOTIDE SEQUENCE</scope>
    <source>
        <tissue evidence="3">Shoot tip</tissue>
    </source>
</reference>
<dbReference type="PANTHER" id="PTHR10353">
    <property type="entry name" value="GLYCOSYL HYDROLASE"/>
    <property type="match status" value="1"/>
</dbReference>
<evidence type="ECO:0000256" key="1">
    <source>
        <dbReference type="ARBA" id="ARBA00010838"/>
    </source>
</evidence>
<reference evidence="3" key="2">
    <citation type="journal article" date="2023" name="Int. J. Mol. Sci.">
        <title>De Novo Assembly and Annotation of 11 Diverse Shrub Willow (Salix) Genomes Reveals Novel Gene Organization in Sex-Linked Regions.</title>
        <authorList>
            <person name="Hyden B."/>
            <person name="Feng K."/>
            <person name="Yates T.B."/>
            <person name="Jawdy S."/>
            <person name="Cereghino C."/>
            <person name="Smart L.B."/>
            <person name="Muchero W."/>
        </authorList>
    </citation>
    <scope>NUCLEOTIDE SEQUENCE</scope>
    <source>
        <tissue evidence="3">Shoot tip</tissue>
    </source>
</reference>
<organism evidence="3 4">
    <name type="scientific">Salix suchowensis</name>
    <dbReference type="NCBI Taxonomy" id="1278906"/>
    <lineage>
        <taxon>Eukaryota</taxon>
        <taxon>Viridiplantae</taxon>
        <taxon>Streptophyta</taxon>
        <taxon>Embryophyta</taxon>
        <taxon>Tracheophyta</taxon>
        <taxon>Spermatophyta</taxon>
        <taxon>Magnoliopsida</taxon>
        <taxon>eudicotyledons</taxon>
        <taxon>Gunneridae</taxon>
        <taxon>Pentapetalae</taxon>
        <taxon>rosids</taxon>
        <taxon>fabids</taxon>
        <taxon>Malpighiales</taxon>
        <taxon>Salicaceae</taxon>
        <taxon>Saliceae</taxon>
        <taxon>Salix</taxon>
    </lineage>
</organism>
<evidence type="ECO:0000256" key="2">
    <source>
        <dbReference type="RuleBase" id="RU003690"/>
    </source>
</evidence>
<evidence type="ECO:0008006" key="5">
    <source>
        <dbReference type="Google" id="ProtNLM"/>
    </source>
</evidence>
<keyword evidence="4" id="KW-1185">Reference proteome</keyword>
<gene>
    <name evidence="3" type="ORF">OIU77_017189</name>
</gene>
<proteinExistence type="inferred from homology"/>
<dbReference type="Pfam" id="PF00232">
    <property type="entry name" value="Glyco_hydro_1"/>
    <property type="match status" value="1"/>
</dbReference>
<dbReference type="PANTHER" id="PTHR10353:SF297">
    <property type="entry name" value="VICIANIN HYDROLASE-LIKE"/>
    <property type="match status" value="1"/>
</dbReference>
<dbReference type="SUPFAM" id="SSF51445">
    <property type="entry name" value="(Trans)glycosidases"/>
    <property type="match status" value="1"/>
</dbReference>
<comment type="similarity">
    <text evidence="1 2">Belongs to the glycosyl hydrolase 1 family.</text>
</comment>
<dbReference type="EMBL" id="JAPFFI010000027">
    <property type="protein sequence ID" value="KAJ6303257.1"/>
    <property type="molecule type" value="Genomic_DNA"/>
</dbReference>
<comment type="caution">
    <text evidence="3">The sequence shown here is derived from an EMBL/GenBank/DDBJ whole genome shotgun (WGS) entry which is preliminary data.</text>
</comment>
<dbReference type="Proteomes" id="UP001141253">
    <property type="component" value="Chromosome 16"/>
</dbReference>
<evidence type="ECO:0000313" key="3">
    <source>
        <dbReference type="EMBL" id="KAJ6303257.1"/>
    </source>
</evidence>